<dbReference type="GO" id="GO:0005737">
    <property type="term" value="C:cytoplasm"/>
    <property type="evidence" value="ECO:0007669"/>
    <property type="project" value="UniProtKB-SubCell"/>
</dbReference>
<feature type="region of interest" description="Disordered" evidence="4">
    <location>
        <begin position="1"/>
        <end position="86"/>
    </location>
</feature>
<feature type="compositionally biased region" description="Polar residues" evidence="4">
    <location>
        <begin position="1"/>
        <end position="24"/>
    </location>
</feature>
<feature type="region of interest" description="Disordered" evidence="4">
    <location>
        <begin position="667"/>
        <end position="753"/>
    </location>
</feature>
<feature type="region of interest" description="Disordered" evidence="4">
    <location>
        <begin position="565"/>
        <end position="641"/>
    </location>
</feature>
<proteinExistence type="predicted"/>
<evidence type="ECO:0000259" key="5">
    <source>
        <dbReference type="Pfam" id="PF07989"/>
    </source>
</evidence>
<dbReference type="InterPro" id="IPR012943">
    <property type="entry name" value="Cnn_1N"/>
</dbReference>
<feature type="compositionally biased region" description="Basic and acidic residues" evidence="4">
    <location>
        <begin position="459"/>
        <end position="468"/>
    </location>
</feature>
<reference evidence="6 7" key="1">
    <citation type="submission" date="2016-04" db="EMBL/GenBank/DDBJ databases">
        <title>A degradative enzymes factory behind the ericoid mycorrhizal symbiosis.</title>
        <authorList>
            <consortium name="DOE Joint Genome Institute"/>
            <person name="Martino E."/>
            <person name="Morin E."/>
            <person name="Grelet G."/>
            <person name="Kuo A."/>
            <person name="Kohler A."/>
            <person name="Daghino S."/>
            <person name="Barry K."/>
            <person name="Choi C."/>
            <person name="Cichocki N."/>
            <person name="Clum A."/>
            <person name="Copeland A."/>
            <person name="Hainaut M."/>
            <person name="Haridas S."/>
            <person name="Labutti K."/>
            <person name="Lindquist E."/>
            <person name="Lipzen A."/>
            <person name="Khouja H.-R."/>
            <person name="Murat C."/>
            <person name="Ohm R."/>
            <person name="Olson A."/>
            <person name="Spatafora J."/>
            <person name="Veneault-Fourrey C."/>
            <person name="Henrissat B."/>
            <person name="Grigoriev I."/>
            <person name="Martin F."/>
            <person name="Perotto S."/>
        </authorList>
    </citation>
    <scope>NUCLEOTIDE SEQUENCE [LARGE SCALE GENOMIC DNA]</scope>
    <source>
        <strain evidence="6 7">E</strain>
    </source>
</reference>
<evidence type="ECO:0000256" key="3">
    <source>
        <dbReference type="SAM" id="Coils"/>
    </source>
</evidence>
<evidence type="ECO:0000256" key="4">
    <source>
        <dbReference type="SAM" id="MobiDB-lite"/>
    </source>
</evidence>
<keyword evidence="2" id="KW-0963">Cytoplasm</keyword>
<dbReference type="Proteomes" id="UP000235371">
    <property type="component" value="Unassembled WGS sequence"/>
</dbReference>
<feature type="region of interest" description="Disordered" evidence="4">
    <location>
        <begin position="450"/>
        <end position="484"/>
    </location>
</feature>
<evidence type="ECO:0000313" key="7">
    <source>
        <dbReference type="Proteomes" id="UP000235371"/>
    </source>
</evidence>
<name>A0A2J6TGL0_9HELO</name>
<feature type="domain" description="Centrosomin N-terminal motif 1" evidence="5">
    <location>
        <begin position="86"/>
        <end position="155"/>
    </location>
</feature>
<feature type="compositionally biased region" description="Polar residues" evidence="4">
    <location>
        <begin position="584"/>
        <end position="610"/>
    </location>
</feature>
<feature type="compositionally biased region" description="Polar residues" evidence="4">
    <location>
        <begin position="627"/>
        <end position="641"/>
    </location>
</feature>
<dbReference type="Pfam" id="PF07989">
    <property type="entry name" value="Cnn_1N"/>
    <property type="match status" value="1"/>
</dbReference>
<evidence type="ECO:0000256" key="1">
    <source>
        <dbReference type="ARBA" id="ARBA00004496"/>
    </source>
</evidence>
<dbReference type="GO" id="GO:0005815">
    <property type="term" value="C:microtubule organizing center"/>
    <property type="evidence" value="ECO:0007669"/>
    <property type="project" value="InterPro"/>
</dbReference>
<keyword evidence="3" id="KW-0175">Coiled coil</keyword>
<feature type="coiled-coil region" evidence="3">
    <location>
        <begin position="86"/>
        <end position="172"/>
    </location>
</feature>
<organism evidence="6 7">
    <name type="scientific">Hyaloscypha bicolor E</name>
    <dbReference type="NCBI Taxonomy" id="1095630"/>
    <lineage>
        <taxon>Eukaryota</taxon>
        <taxon>Fungi</taxon>
        <taxon>Dikarya</taxon>
        <taxon>Ascomycota</taxon>
        <taxon>Pezizomycotina</taxon>
        <taxon>Leotiomycetes</taxon>
        <taxon>Helotiales</taxon>
        <taxon>Hyaloscyphaceae</taxon>
        <taxon>Hyaloscypha</taxon>
        <taxon>Hyaloscypha bicolor</taxon>
    </lineage>
</organism>
<keyword evidence="7" id="KW-1185">Reference proteome</keyword>
<dbReference type="STRING" id="1095630.A0A2J6TGL0"/>
<protein>
    <recommendedName>
        <fullName evidence="5">Centrosomin N-terminal motif 1 domain-containing protein</fullName>
    </recommendedName>
</protein>
<comment type="subcellular location">
    <subcellularLocation>
        <location evidence="1">Cytoplasm</location>
    </subcellularLocation>
</comment>
<dbReference type="OrthoDB" id="10251744at2759"/>
<feature type="region of interest" description="Disordered" evidence="4">
    <location>
        <begin position="352"/>
        <end position="374"/>
    </location>
</feature>
<gene>
    <name evidence="6" type="ORF">K444DRAFT_525758</name>
</gene>
<dbReference type="InParanoid" id="A0A2J6TGL0"/>
<feature type="compositionally biased region" description="Basic and acidic residues" evidence="4">
    <location>
        <begin position="34"/>
        <end position="58"/>
    </location>
</feature>
<feature type="compositionally biased region" description="Low complexity" evidence="4">
    <location>
        <begin position="713"/>
        <end position="730"/>
    </location>
</feature>
<dbReference type="GeneID" id="36582555"/>
<dbReference type="RefSeq" id="XP_024739057.1">
    <property type="nucleotide sequence ID" value="XM_024874475.1"/>
</dbReference>
<feature type="region of interest" description="Disordered" evidence="4">
    <location>
        <begin position="284"/>
        <end position="319"/>
    </location>
</feature>
<sequence length="753" mass="83222">MTPTSSNNSAAHLPARSQNPSTRAPSGGASLLQERLRERKVESARQSRRRSIDMDAERGVQSSPVRAREERRPSSSGIAAGKGMGVKQIEEQVSSLHKQNFDLKLELYHRRQRQETLEARLEALEKQVEEQAELQEVNEQLLAELEKRDQAVEEAVGIIVGLEDKVERLMQEREHVKDFDKQFEASYFRPSNDDGPPSSPPELKDHQLVVAKNGLTRMPSFLSETTEGTEALRSLYLPHSQYSDATLPKLQEEETMSGMDSPRLSVLSKSSFLSVYGDKQLSLDASEDAQDTPRRHRASSSIEKWVGDGPAKETPVRPSPALRKNQFLSINDVLESPLQRLEKLKHTLEKHNTSLASTRPQPERAVSVQDKRKSRDALRRVFTDQASFEHQQTLPPTPDTISTSTLRHYQYSNDTLAGDHRKQGTLLHSTSTVPVSRTTRNAHQSTISIRPRSAGETVTSRREGHGWDTETQDDITDTCSQSSNASASGYYRSKNDMSPSFFNFSTHNSWGRDIMFNNDPSLPSHRTTRYEELRGSSVVDPLRSDGTIVPSHSNVVARYVDTPQYGTIPIDTSPKPQPPDRRSSLSASTKLRLTAGSSSAQASETSPASSKDSKKSRLPSLRIFGRSETSPTVSSFQLSAQHNVRPKNTAVRGQTYFGGGANGYEEEELARATPPPIKRSRGPQGSGYRPVSAGNGAVGRDSIAFDTAGPGQGMRQGQARRGSVSESAAAEVEEAKGGRKWFSIGRANSLRRT</sequence>
<dbReference type="AlphaFoldDB" id="A0A2J6TGL0"/>
<evidence type="ECO:0000256" key="2">
    <source>
        <dbReference type="ARBA" id="ARBA00022490"/>
    </source>
</evidence>
<accession>A0A2J6TGL0</accession>
<dbReference type="EMBL" id="KZ613785">
    <property type="protein sequence ID" value="PMD62153.1"/>
    <property type="molecule type" value="Genomic_DNA"/>
</dbReference>
<evidence type="ECO:0000313" key="6">
    <source>
        <dbReference type="EMBL" id="PMD62153.1"/>
    </source>
</evidence>